<reference evidence="3 4" key="1">
    <citation type="journal article" date="2014" name="PLoS Genet.">
        <title>Phylogenetically driven sequencing of extremely halophilic archaea reveals strategies for static and dynamic osmo-response.</title>
        <authorList>
            <person name="Becker E.A."/>
            <person name="Seitzer P.M."/>
            <person name="Tritt A."/>
            <person name="Larsen D."/>
            <person name="Krusor M."/>
            <person name="Yao A.I."/>
            <person name="Wu D."/>
            <person name="Madern D."/>
            <person name="Eisen J.A."/>
            <person name="Darling A.E."/>
            <person name="Facciotti M.T."/>
        </authorList>
    </citation>
    <scope>NUCLEOTIDE SEQUENCE [LARGE SCALE GENOMIC DNA]</scope>
    <source>
        <strain evidence="3 4">JCM 14624</strain>
    </source>
</reference>
<keyword evidence="4" id="KW-1185">Reference proteome</keyword>
<name>M0BEP5_9EURY</name>
<sequence>MPCGGEAVRLTVAALVFPPVKRSTLDEFAESADTGSESSETAADGSDVAPSDSPVDVDPDTTTDTSRGDDSADDERQGADESADDESGADTNPQPSIDPQPDERGPVTTFAAGAPDSCDACGDSADRRWRTDRGYVCPSCIEW</sequence>
<protein>
    <recommendedName>
        <fullName evidence="2">DUF7573 domain-containing protein</fullName>
    </recommendedName>
</protein>
<dbReference type="STRING" id="1227490.C479_10855"/>
<feature type="region of interest" description="Disordered" evidence="1">
    <location>
        <begin position="17"/>
        <end position="125"/>
    </location>
</feature>
<organism evidence="3 4">
    <name type="scientific">Halovivax asiaticus JCM 14624</name>
    <dbReference type="NCBI Taxonomy" id="1227490"/>
    <lineage>
        <taxon>Archaea</taxon>
        <taxon>Methanobacteriati</taxon>
        <taxon>Methanobacteriota</taxon>
        <taxon>Stenosarchaea group</taxon>
        <taxon>Halobacteria</taxon>
        <taxon>Halobacteriales</taxon>
        <taxon>Natrialbaceae</taxon>
        <taxon>Halovivax</taxon>
    </lineage>
</organism>
<dbReference type="Pfam" id="PF24458">
    <property type="entry name" value="DUF7573"/>
    <property type="match status" value="1"/>
</dbReference>
<feature type="compositionally biased region" description="Low complexity" evidence="1">
    <location>
        <begin position="42"/>
        <end position="54"/>
    </location>
</feature>
<feature type="domain" description="DUF7573" evidence="2">
    <location>
        <begin position="107"/>
        <end position="143"/>
    </location>
</feature>
<dbReference type="AlphaFoldDB" id="M0BEP5"/>
<evidence type="ECO:0000313" key="3">
    <source>
        <dbReference type="EMBL" id="ELZ09315.1"/>
    </source>
</evidence>
<dbReference type="InterPro" id="IPR055995">
    <property type="entry name" value="DUF7573"/>
</dbReference>
<evidence type="ECO:0000313" key="4">
    <source>
        <dbReference type="Proteomes" id="UP000011560"/>
    </source>
</evidence>
<accession>M0BEP5</accession>
<evidence type="ECO:0000259" key="2">
    <source>
        <dbReference type="Pfam" id="PF24458"/>
    </source>
</evidence>
<proteinExistence type="predicted"/>
<gene>
    <name evidence="3" type="ORF">C479_10855</name>
</gene>
<dbReference type="Proteomes" id="UP000011560">
    <property type="component" value="Unassembled WGS sequence"/>
</dbReference>
<feature type="compositionally biased region" description="Basic and acidic residues" evidence="1">
    <location>
        <begin position="66"/>
        <end position="79"/>
    </location>
</feature>
<evidence type="ECO:0000256" key="1">
    <source>
        <dbReference type="SAM" id="MobiDB-lite"/>
    </source>
</evidence>
<comment type="caution">
    <text evidence="3">The sequence shown here is derived from an EMBL/GenBank/DDBJ whole genome shotgun (WGS) entry which is preliminary data.</text>
</comment>
<dbReference type="EMBL" id="AOIQ01000017">
    <property type="protein sequence ID" value="ELZ09315.1"/>
    <property type="molecule type" value="Genomic_DNA"/>
</dbReference>